<dbReference type="Proteomes" id="UP001430953">
    <property type="component" value="Unassembled WGS sequence"/>
</dbReference>
<feature type="region of interest" description="Disordered" evidence="1">
    <location>
        <begin position="46"/>
        <end position="96"/>
    </location>
</feature>
<name>A0AAW2FXZ5_9HYME</name>
<accession>A0AAW2FXZ5</accession>
<keyword evidence="3" id="KW-1185">Reference proteome</keyword>
<evidence type="ECO:0000256" key="1">
    <source>
        <dbReference type="SAM" id="MobiDB-lite"/>
    </source>
</evidence>
<organism evidence="2 3">
    <name type="scientific">Cardiocondyla obscurior</name>
    <dbReference type="NCBI Taxonomy" id="286306"/>
    <lineage>
        <taxon>Eukaryota</taxon>
        <taxon>Metazoa</taxon>
        <taxon>Ecdysozoa</taxon>
        <taxon>Arthropoda</taxon>
        <taxon>Hexapoda</taxon>
        <taxon>Insecta</taxon>
        <taxon>Pterygota</taxon>
        <taxon>Neoptera</taxon>
        <taxon>Endopterygota</taxon>
        <taxon>Hymenoptera</taxon>
        <taxon>Apocrita</taxon>
        <taxon>Aculeata</taxon>
        <taxon>Formicoidea</taxon>
        <taxon>Formicidae</taxon>
        <taxon>Myrmicinae</taxon>
        <taxon>Cardiocondyla</taxon>
    </lineage>
</organism>
<gene>
    <name evidence="2" type="ORF">PUN28_009588</name>
</gene>
<dbReference type="EMBL" id="JADYXP020000008">
    <property type="protein sequence ID" value="KAL0119062.1"/>
    <property type="molecule type" value="Genomic_DNA"/>
</dbReference>
<proteinExistence type="predicted"/>
<sequence>MAHFPALDVGLTRRPRRRRAEGANISEARKKKKIYFYHRLINQKPGWHSANSSLKSTWPKWPNNQNKKKKGISIKEAPKSSTPDISIKVTRDRLAL</sequence>
<evidence type="ECO:0000313" key="2">
    <source>
        <dbReference type="EMBL" id="KAL0119062.1"/>
    </source>
</evidence>
<comment type="caution">
    <text evidence="2">The sequence shown here is derived from an EMBL/GenBank/DDBJ whole genome shotgun (WGS) entry which is preliminary data.</text>
</comment>
<feature type="region of interest" description="Disordered" evidence="1">
    <location>
        <begin position="1"/>
        <end position="25"/>
    </location>
</feature>
<evidence type="ECO:0000313" key="3">
    <source>
        <dbReference type="Proteomes" id="UP001430953"/>
    </source>
</evidence>
<dbReference type="AlphaFoldDB" id="A0AAW2FXZ5"/>
<reference evidence="2 3" key="1">
    <citation type="submission" date="2023-03" db="EMBL/GenBank/DDBJ databases">
        <title>High recombination rates correlate with genetic variation in Cardiocondyla obscurior ants.</title>
        <authorList>
            <person name="Errbii M."/>
        </authorList>
    </citation>
    <scope>NUCLEOTIDE SEQUENCE [LARGE SCALE GENOMIC DNA]</scope>
    <source>
        <strain evidence="2">Alpha-2009</strain>
        <tissue evidence="2">Whole body</tissue>
    </source>
</reference>
<protein>
    <submittedName>
        <fullName evidence="2">Uncharacterized protein</fullName>
    </submittedName>
</protein>